<dbReference type="GO" id="GO:0016491">
    <property type="term" value="F:oxidoreductase activity"/>
    <property type="evidence" value="ECO:0007669"/>
    <property type="project" value="InterPro"/>
</dbReference>
<dbReference type="PANTHER" id="PTHR43745">
    <property type="entry name" value="NITROREDUCTASE MJ1384-RELATED"/>
    <property type="match status" value="1"/>
</dbReference>
<comment type="caution">
    <text evidence="2">The sequence shown here is derived from an EMBL/GenBank/DDBJ whole genome shotgun (WGS) entry which is preliminary data.</text>
</comment>
<dbReference type="NCBIfam" id="TIGR03605">
    <property type="entry name" value="antibiot_sagB"/>
    <property type="match status" value="1"/>
</dbReference>
<dbReference type="AlphaFoldDB" id="A0A832LX03"/>
<dbReference type="InterPro" id="IPR000415">
    <property type="entry name" value="Nitroreductase-like"/>
</dbReference>
<dbReference type="PANTHER" id="PTHR43745:SF2">
    <property type="entry name" value="NITROREDUCTASE MJ1384-RELATED"/>
    <property type="match status" value="1"/>
</dbReference>
<dbReference type="InterPro" id="IPR029479">
    <property type="entry name" value="Nitroreductase"/>
</dbReference>
<dbReference type="InterPro" id="IPR020051">
    <property type="entry name" value="SagB-type_dehydrogenase"/>
</dbReference>
<name>A0A832LX03_9BACT</name>
<evidence type="ECO:0000259" key="1">
    <source>
        <dbReference type="Pfam" id="PF00881"/>
    </source>
</evidence>
<organism evidence="2">
    <name type="scientific">Caldimicrobium thiodismutans</name>
    <dbReference type="NCBI Taxonomy" id="1653476"/>
    <lineage>
        <taxon>Bacteria</taxon>
        <taxon>Pseudomonadati</taxon>
        <taxon>Thermodesulfobacteriota</taxon>
        <taxon>Thermodesulfobacteria</taxon>
        <taxon>Thermodesulfobacteriales</taxon>
        <taxon>Thermodesulfobacteriaceae</taxon>
        <taxon>Caldimicrobium</taxon>
    </lineage>
</organism>
<dbReference type="Gene3D" id="3.40.109.10">
    <property type="entry name" value="NADH Oxidase"/>
    <property type="match status" value="1"/>
</dbReference>
<protein>
    <submittedName>
        <fullName evidence="2">SagB/ThcOx family dehydrogenase</fullName>
    </submittedName>
</protein>
<dbReference type="InterPro" id="IPR052544">
    <property type="entry name" value="Bacteriocin_Proc_Enz"/>
</dbReference>
<dbReference type="Pfam" id="PF00881">
    <property type="entry name" value="Nitroreductase"/>
    <property type="match status" value="1"/>
</dbReference>
<dbReference type="SUPFAM" id="SSF55469">
    <property type="entry name" value="FMN-dependent nitroreductase-like"/>
    <property type="match status" value="1"/>
</dbReference>
<proteinExistence type="predicted"/>
<gene>
    <name evidence="2" type="ORF">ENT73_07940</name>
</gene>
<dbReference type="CDD" id="cd02142">
    <property type="entry name" value="McbC_SagB-like_oxidoreductase"/>
    <property type="match status" value="1"/>
</dbReference>
<accession>A0A832LX03</accession>
<reference evidence="2" key="1">
    <citation type="journal article" date="2020" name="mSystems">
        <title>Genome- and Community-Level Interaction Insights into Carbon Utilization and Element Cycling Functions of Hydrothermarchaeota in Hydrothermal Sediment.</title>
        <authorList>
            <person name="Zhou Z."/>
            <person name="Liu Y."/>
            <person name="Xu W."/>
            <person name="Pan J."/>
            <person name="Luo Z.H."/>
            <person name="Li M."/>
        </authorList>
    </citation>
    <scope>NUCLEOTIDE SEQUENCE [LARGE SCALE GENOMIC DNA]</scope>
    <source>
        <strain evidence="2">SpSt-605</strain>
    </source>
</reference>
<sequence>MSLEKTLSYQFLKRTNLSLSNLGFREVPLEGAPPFKTYPQAEKIPLKIKEFPATKDFFSILISRRSDRRYKRTPLSLEEISLLCFAIQGVTARAGYYLLRTAPSAGALYPIETYLAINYAKDISPGIYHLDVRDFALEKLQEGNFGPLLKDLALGQAFLETASLVFIWSAILRRTMAKYGERGLRYIFMDVAHICQNLLLTATALELKACPIGAFFDEDFNEFLKLDGKEETVIYLATVGK</sequence>
<feature type="domain" description="Nitroreductase" evidence="1">
    <location>
        <begin position="63"/>
        <end position="241"/>
    </location>
</feature>
<dbReference type="EMBL" id="DSZU01000146">
    <property type="protein sequence ID" value="HGV55989.1"/>
    <property type="molecule type" value="Genomic_DNA"/>
</dbReference>
<evidence type="ECO:0000313" key="2">
    <source>
        <dbReference type="EMBL" id="HGV55989.1"/>
    </source>
</evidence>